<dbReference type="InterPro" id="IPR000850">
    <property type="entry name" value="Adenylat/UMP-CMP_kin"/>
</dbReference>
<dbReference type="GO" id="GO:0005524">
    <property type="term" value="F:ATP binding"/>
    <property type="evidence" value="ECO:0007669"/>
    <property type="project" value="InterPro"/>
</dbReference>
<evidence type="ECO:0008006" key="7">
    <source>
        <dbReference type="Google" id="ProtNLM"/>
    </source>
</evidence>
<evidence type="ECO:0000256" key="4">
    <source>
        <dbReference type="ARBA" id="ARBA00022777"/>
    </source>
</evidence>
<reference evidence="5 6" key="1">
    <citation type="journal article" date="2016" name="Nat. Commun.">
        <title>Thousands of microbial genomes shed light on interconnected biogeochemical processes in an aquifer system.</title>
        <authorList>
            <person name="Anantharaman K."/>
            <person name="Brown C.T."/>
            <person name="Hug L.A."/>
            <person name="Sharon I."/>
            <person name="Castelle C.J."/>
            <person name="Probst A.J."/>
            <person name="Thomas B.C."/>
            <person name="Singh A."/>
            <person name="Wilkins M.J."/>
            <person name="Karaoz U."/>
            <person name="Brodie E.L."/>
            <person name="Williams K.H."/>
            <person name="Hubbard S.S."/>
            <person name="Banfield J.F."/>
        </authorList>
    </citation>
    <scope>NUCLEOTIDE SEQUENCE [LARGE SCALE GENOMIC DNA]</scope>
</reference>
<dbReference type="Gene3D" id="3.40.50.300">
    <property type="entry name" value="P-loop containing nucleotide triphosphate hydrolases"/>
    <property type="match status" value="1"/>
</dbReference>
<comment type="caution">
    <text evidence="5">The sequence shown here is derived from an EMBL/GenBank/DDBJ whole genome shotgun (WGS) entry which is preliminary data.</text>
</comment>
<evidence type="ECO:0000256" key="2">
    <source>
        <dbReference type="ARBA" id="ARBA00022727"/>
    </source>
</evidence>
<organism evidence="5 6">
    <name type="scientific">Candidatus Gottesmanbacteria bacterium RIFCSPHIGHO2_01_FULL_42_12</name>
    <dbReference type="NCBI Taxonomy" id="1798377"/>
    <lineage>
        <taxon>Bacteria</taxon>
        <taxon>Candidatus Gottesmaniibacteriota</taxon>
    </lineage>
</organism>
<evidence type="ECO:0000256" key="1">
    <source>
        <dbReference type="ARBA" id="ARBA00022679"/>
    </source>
</evidence>
<dbReference type="Proteomes" id="UP000178681">
    <property type="component" value="Unassembled WGS sequence"/>
</dbReference>
<keyword evidence="4" id="KW-0418">Kinase</keyword>
<protein>
    <recommendedName>
        <fullName evidence="7">Adenylate kinase</fullName>
    </recommendedName>
</protein>
<evidence type="ECO:0000313" key="5">
    <source>
        <dbReference type="EMBL" id="OGG07738.1"/>
    </source>
</evidence>
<keyword evidence="3" id="KW-0547">Nucleotide-binding</keyword>
<dbReference type="GO" id="GO:0009165">
    <property type="term" value="P:nucleotide biosynthetic process"/>
    <property type="evidence" value="ECO:0007669"/>
    <property type="project" value="UniProtKB-KW"/>
</dbReference>
<evidence type="ECO:0000256" key="3">
    <source>
        <dbReference type="ARBA" id="ARBA00022741"/>
    </source>
</evidence>
<accession>A0A1F5Z5L9</accession>
<dbReference type="EMBL" id="MFJG01000002">
    <property type="protein sequence ID" value="OGG07738.1"/>
    <property type="molecule type" value="Genomic_DNA"/>
</dbReference>
<name>A0A1F5Z5L9_9BACT</name>
<dbReference type="PANTHER" id="PTHR23359">
    <property type="entry name" value="NUCLEOTIDE KINASE"/>
    <property type="match status" value="1"/>
</dbReference>
<dbReference type="Pfam" id="PF00406">
    <property type="entry name" value="ADK"/>
    <property type="match status" value="1"/>
</dbReference>
<evidence type="ECO:0000313" key="6">
    <source>
        <dbReference type="Proteomes" id="UP000178681"/>
    </source>
</evidence>
<keyword evidence="2" id="KW-0545">Nucleotide biosynthesis</keyword>
<gene>
    <name evidence="5" type="ORF">A2872_02120</name>
</gene>
<dbReference type="STRING" id="1798377.A2872_02120"/>
<dbReference type="GO" id="GO:0019205">
    <property type="term" value="F:nucleobase-containing compound kinase activity"/>
    <property type="evidence" value="ECO:0007669"/>
    <property type="project" value="InterPro"/>
</dbReference>
<dbReference type="SUPFAM" id="SSF52540">
    <property type="entry name" value="P-loop containing nucleoside triphosphate hydrolases"/>
    <property type="match status" value="1"/>
</dbReference>
<dbReference type="AlphaFoldDB" id="A0A1F5Z5L9"/>
<proteinExistence type="predicted"/>
<sequence length="350" mass="39672">MFTKFPIIGTKIKGASSKTNFNLSDPTDRKAYFKLKIGEEIQKLNRYLEKNTFVGNIVGKKNSGKGTYVQMLIEVLGTGRIVHLSVGDMVRDIHADTKAIPKLKKYYRGFISFEEAMEGLTGSSTQKLAPTEAILALLKYNIEKHKNKAIFLDGLPRETDQVSYSLFLRDLINFRNDPDFFVLLETPEAIIDARIKSRLVCPNCHASKNLRLNPTKFVEYDKSAGHFILLCENPACKKVKLVRKEGDDLGVEPIRPRLIKDDKILELIFGIHGVPKIFLRNSIPVAVANKYFDDYEYTPEYKFELDSVGQVITKKTPWIFPDDEGCEAKTLLPAATIVCFVKQMVDVLEI</sequence>
<keyword evidence="1" id="KW-0808">Transferase</keyword>
<dbReference type="InterPro" id="IPR027417">
    <property type="entry name" value="P-loop_NTPase"/>
</dbReference>